<dbReference type="Proteomes" id="UP000829998">
    <property type="component" value="Chromosome"/>
</dbReference>
<proteinExistence type="predicted"/>
<evidence type="ECO:0000256" key="1">
    <source>
        <dbReference type="SAM" id="SignalP"/>
    </source>
</evidence>
<gene>
    <name evidence="2" type="ORF">M0M44_16970</name>
</gene>
<reference evidence="2 3" key="1">
    <citation type="submission" date="2022-04" db="EMBL/GenBank/DDBJ databases">
        <authorList>
            <person name="Ra J.-S."/>
            <person name="Kim S.-B."/>
        </authorList>
    </citation>
    <scope>NUCLEOTIDE SEQUENCE [LARGE SCALE GENOMIC DNA]</scope>
    <source>
        <strain evidence="2 3">MMS21-Er5</strain>
    </source>
</reference>
<keyword evidence="1" id="KW-0732">Signal</keyword>
<evidence type="ECO:0000313" key="2">
    <source>
        <dbReference type="EMBL" id="UPZ14448.1"/>
    </source>
</evidence>
<evidence type="ECO:0008006" key="4">
    <source>
        <dbReference type="Google" id="ProtNLM"/>
    </source>
</evidence>
<organism evidence="2 3">
    <name type="scientific">Flavobacterium humidisoli</name>
    <dbReference type="NCBI Taxonomy" id="2937442"/>
    <lineage>
        <taxon>Bacteria</taxon>
        <taxon>Pseudomonadati</taxon>
        <taxon>Bacteroidota</taxon>
        <taxon>Flavobacteriia</taxon>
        <taxon>Flavobacteriales</taxon>
        <taxon>Flavobacteriaceae</taxon>
        <taxon>Flavobacterium</taxon>
    </lineage>
</organism>
<dbReference type="EMBL" id="CP096829">
    <property type="protein sequence ID" value="UPZ14448.1"/>
    <property type="molecule type" value="Genomic_DNA"/>
</dbReference>
<evidence type="ECO:0000313" key="3">
    <source>
        <dbReference type="Proteomes" id="UP000829998"/>
    </source>
</evidence>
<sequence>MKVFLKLILVILISSSFQSCLVNRCKRPQITGYIYDFETRKPIENCNVGETSSQSNGYFSLKEKRYHQFTFFGFEAPTLAVNEPIKKEGYESQNIQYIQPFGGGMKKGAFHNVDTIYIKKTVLKTN</sequence>
<dbReference type="RefSeq" id="WP_248726747.1">
    <property type="nucleotide sequence ID" value="NZ_CP096829.1"/>
</dbReference>
<protein>
    <recommendedName>
        <fullName evidence="4">Lipoprotein</fullName>
    </recommendedName>
</protein>
<name>A0ABY4LP73_9FLAO</name>
<keyword evidence="3" id="KW-1185">Reference proteome</keyword>
<accession>A0ABY4LP73</accession>
<dbReference type="PROSITE" id="PS51257">
    <property type="entry name" value="PROKAR_LIPOPROTEIN"/>
    <property type="match status" value="1"/>
</dbReference>
<feature type="chain" id="PRO_5046250095" description="Lipoprotein" evidence="1">
    <location>
        <begin position="20"/>
        <end position="126"/>
    </location>
</feature>
<feature type="signal peptide" evidence="1">
    <location>
        <begin position="1"/>
        <end position="19"/>
    </location>
</feature>